<evidence type="ECO:0000256" key="3">
    <source>
        <dbReference type="ARBA" id="ARBA00022676"/>
    </source>
</evidence>
<dbReference type="GO" id="GO:0016758">
    <property type="term" value="F:hexosyltransferase activity"/>
    <property type="evidence" value="ECO:0007669"/>
    <property type="project" value="InterPro"/>
</dbReference>
<dbReference type="CDD" id="cd00299">
    <property type="entry name" value="GST_C_family"/>
    <property type="match status" value="1"/>
</dbReference>
<comment type="subcellular location">
    <subcellularLocation>
        <location evidence="1">Golgi apparatus membrane</location>
        <topology evidence="1">Single-pass type II membrane protein</topology>
    </subcellularLocation>
</comment>
<protein>
    <recommendedName>
        <fullName evidence="12">GST N-terminal domain-containing protein</fullName>
    </recommendedName>
</protein>
<dbReference type="Pfam" id="PF13409">
    <property type="entry name" value="GST_N_2"/>
    <property type="match status" value="1"/>
</dbReference>
<feature type="non-terminal residue" evidence="13">
    <location>
        <position position="779"/>
    </location>
</feature>
<dbReference type="STRING" id="205917.A0A4Y9XLQ8"/>
<dbReference type="OrthoDB" id="412788at2759"/>
<feature type="transmembrane region" description="Helical" evidence="11">
    <location>
        <begin position="565"/>
        <end position="589"/>
    </location>
</feature>
<evidence type="ECO:0000256" key="4">
    <source>
        <dbReference type="ARBA" id="ARBA00022679"/>
    </source>
</evidence>
<evidence type="ECO:0000256" key="1">
    <source>
        <dbReference type="ARBA" id="ARBA00004323"/>
    </source>
</evidence>
<evidence type="ECO:0000256" key="10">
    <source>
        <dbReference type="SAM" id="MobiDB-lite"/>
    </source>
</evidence>
<name>A0A4Y9XLQ8_9AGAM</name>
<feature type="region of interest" description="Disordered" evidence="10">
    <location>
        <begin position="397"/>
        <end position="513"/>
    </location>
</feature>
<keyword evidence="8" id="KW-0333">Golgi apparatus</keyword>
<accession>A0A4Y9XLQ8</accession>
<dbReference type="PANTHER" id="PTHR11214:SF333">
    <property type="entry name" value="GLYCOSYLTRANSFERASE FAMILY 31 PROTEIN"/>
    <property type="match status" value="1"/>
</dbReference>
<comment type="caution">
    <text evidence="13">The sequence shown here is derived from an EMBL/GenBank/DDBJ whole genome shotgun (WGS) entry which is preliminary data.</text>
</comment>
<dbReference type="GO" id="GO:0051072">
    <property type="term" value="P:4,6-pyruvylated galactose residue biosynthetic process"/>
    <property type="evidence" value="ECO:0007669"/>
    <property type="project" value="TreeGrafter"/>
</dbReference>
<sequence>MSSPTPKAVLYYADSAWSYAVRLALEEKGYGDDEIDLKIVDLGKGENFAPSFLRLNPKGTVPTLVVPFENTLSADTESRYKAITDVKAIVDLLDRSRSATSRTHTTSAAPAPSLSPATIAFCAITDSIVNLLHEGPVTPELLFYMNARNKIELHEAAKTVVPFLQGRKDALERFLTESEQSAVHVSEKTKGFWLEKKRSTEELLSIFREAEKEAGEKARQEYFMSTTAAWEVSLALVLSTLNRELIGPFSLGDQFSTADVHVAAWLAWLIRLSGGKLSDSGAAAIETIEQRVGGGFHLAKDAVAPSAQTGGSDGTTPTARDTQSKLAVFWDAVKERKTVVGLIAYVMCTGDAVARVGGEGITSSSLPRRRRLLPPQSPCKAVGRDDRSAMSFVLGNIGPSLARSSHPRPQDDPDRLDSTSALSPPHTSHPRTRATFTSSPSLQAVSGPSHIPSQPDFLASPLPPGSVCSTTLSTPLPSRSNSPLPHFYSPAPSSVSTSDSDSEPGSPLLGGGRRGLWLGEERRRWWSIGSSPRRRRRRDVICGVKAVKKTLRRVVRHPLFPRQPITILLTLLLLTLLSLSITFLLIHILNPDKESLPWRAYCAAPPTSPSPPSLTTPPSTFDISTISSGPSWQPFPPSNFDSLPPAGVFVGVFSVESSFDRRMLVRTTWLSHPRSRDGAGEGDGGNGTSRTIVRFILGQPRKAWERRIQLEMEKYQDIIILPVSENMNDGKTHAFFSWAATGAWVPPLYFDTDIHPPRLSYSNDTHNPLPLARHDPSLT</sequence>
<dbReference type="AlphaFoldDB" id="A0A4Y9XLQ8"/>
<dbReference type="Proteomes" id="UP000298327">
    <property type="component" value="Unassembled WGS sequence"/>
</dbReference>
<evidence type="ECO:0000313" key="13">
    <source>
        <dbReference type="EMBL" id="TFY51016.1"/>
    </source>
</evidence>
<evidence type="ECO:0000256" key="6">
    <source>
        <dbReference type="ARBA" id="ARBA00022968"/>
    </source>
</evidence>
<organism evidence="13 14">
    <name type="scientific">Dentipellis fragilis</name>
    <dbReference type="NCBI Taxonomy" id="205917"/>
    <lineage>
        <taxon>Eukaryota</taxon>
        <taxon>Fungi</taxon>
        <taxon>Dikarya</taxon>
        <taxon>Basidiomycota</taxon>
        <taxon>Agaricomycotina</taxon>
        <taxon>Agaricomycetes</taxon>
        <taxon>Russulales</taxon>
        <taxon>Hericiaceae</taxon>
        <taxon>Dentipellis</taxon>
    </lineage>
</organism>
<keyword evidence="4" id="KW-0808">Transferase</keyword>
<evidence type="ECO:0000259" key="12">
    <source>
        <dbReference type="PROSITE" id="PS50404"/>
    </source>
</evidence>
<evidence type="ECO:0000256" key="8">
    <source>
        <dbReference type="ARBA" id="ARBA00023034"/>
    </source>
</evidence>
<reference evidence="13 14" key="1">
    <citation type="submission" date="2019-02" db="EMBL/GenBank/DDBJ databases">
        <title>Genome sequencing of the rare red list fungi Dentipellis fragilis.</title>
        <authorList>
            <person name="Buettner E."/>
            <person name="Kellner H."/>
        </authorList>
    </citation>
    <scope>NUCLEOTIDE SEQUENCE [LARGE SCALE GENOMIC DNA]</scope>
    <source>
        <strain evidence="13 14">DSM 105465</strain>
    </source>
</reference>
<feature type="region of interest" description="Disordered" evidence="10">
    <location>
        <begin position="359"/>
        <end position="385"/>
    </location>
</feature>
<evidence type="ECO:0000256" key="5">
    <source>
        <dbReference type="ARBA" id="ARBA00022692"/>
    </source>
</evidence>
<evidence type="ECO:0000256" key="2">
    <source>
        <dbReference type="ARBA" id="ARBA00008661"/>
    </source>
</evidence>
<evidence type="ECO:0000256" key="7">
    <source>
        <dbReference type="ARBA" id="ARBA00022989"/>
    </source>
</evidence>
<feature type="compositionally biased region" description="Polar residues" evidence="10">
    <location>
        <begin position="434"/>
        <end position="446"/>
    </location>
</feature>
<proteinExistence type="inferred from homology"/>
<feature type="compositionally biased region" description="Basic and acidic residues" evidence="10">
    <location>
        <begin position="408"/>
        <end position="417"/>
    </location>
</feature>
<dbReference type="Gene3D" id="3.40.30.10">
    <property type="entry name" value="Glutaredoxin"/>
    <property type="match status" value="1"/>
</dbReference>
<keyword evidence="7 11" id="KW-1133">Transmembrane helix</keyword>
<evidence type="ECO:0000313" key="14">
    <source>
        <dbReference type="Proteomes" id="UP000298327"/>
    </source>
</evidence>
<feature type="compositionally biased region" description="Low complexity" evidence="10">
    <location>
        <begin position="469"/>
        <end position="507"/>
    </location>
</feature>
<dbReference type="EMBL" id="SEOQ01001635">
    <property type="protein sequence ID" value="TFY51016.1"/>
    <property type="molecule type" value="Genomic_DNA"/>
</dbReference>
<dbReference type="InterPro" id="IPR002659">
    <property type="entry name" value="Glyco_trans_31"/>
</dbReference>
<keyword evidence="14" id="KW-1185">Reference proteome</keyword>
<dbReference type="SUPFAM" id="SSF52833">
    <property type="entry name" value="Thioredoxin-like"/>
    <property type="match status" value="1"/>
</dbReference>
<dbReference type="PROSITE" id="PS50404">
    <property type="entry name" value="GST_NTER"/>
    <property type="match status" value="1"/>
</dbReference>
<keyword evidence="9 11" id="KW-0472">Membrane</keyword>
<keyword evidence="3" id="KW-0328">Glycosyltransferase</keyword>
<evidence type="ECO:0000256" key="11">
    <source>
        <dbReference type="SAM" id="Phobius"/>
    </source>
</evidence>
<feature type="domain" description="GST N-terminal" evidence="12">
    <location>
        <begin position="5"/>
        <end position="101"/>
    </location>
</feature>
<dbReference type="InterPro" id="IPR004045">
    <property type="entry name" value="Glutathione_S-Trfase_N"/>
</dbReference>
<dbReference type="PANTHER" id="PTHR11214">
    <property type="entry name" value="BETA-1,3-N-ACETYLGLUCOSAMINYLTRANSFERASE"/>
    <property type="match status" value="1"/>
</dbReference>
<keyword evidence="6" id="KW-0735">Signal-anchor</keyword>
<keyword evidence="5 11" id="KW-0812">Transmembrane</keyword>
<dbReference type="GO" id="GO:0000139">
    <property type="term" value="C:Golgi membrane"/>
    <property type="evidence" value="ECO:0007669"/>
    <property type="project" value="UniProtKB-SubCell"/>
</dbReference>
<comment type="similarity">
    <text evidence="2">Belongs to the glycosyltransferase 31 family.</text>
</comment>
<dbReference type="InterPro" id="IPR036249">
    <property type="entry name" value="Thioredoxin-like_sf"/>
</dbReference>
<evidence type="ECO:0000256" key="9">
    <source>
        <dbReference type="ARBA" id="ARBA00023136"/>
    </source>
</evidence>
<gene>
    <name evidence="13" type="ORF">EVG20_g11209</name>
</gene>